<evidence type="ECO:0000259" key="4">
    <source>
        <dbReference type="Pfam" id="PF01370"/>
    </source>
</evidence>
<proteinExistence type="inferred from homology"/>
<dbReference type="FunFam" id="3.40.50.720:FF:000336">
    <property type="entry name" value="Aldehyde reductase"/>
    <property type="match status" value="1"/>
</dbReference>
<dbReference type="Proteomes" id="UP000598775">
    <property type="component" value="Unassembled WGS sequence"/>
</dbReference>
<gene>
    <name evidence="5" type="ORF">GCM10011399_11600</name>
</gene>
<dbReference type="InterPro" id="IPR001509">
    <property type="entry name" value="Epimerase_deHydtase"/>
</dbReference>
<dbReference type="Pfam" id="PF01370">
    <property type="entry name" value="Epimerase"/>
    <property type="match status" value="1"/>
</dbReference>
<accession>A0A917B2V0</accession>
<comment type="similarity">
    <text evidence="2">Belongs to the NAD(P)-dependent epimerase/dehydratase family. Dihydroflavonol-4-reductase subfamily.</text>
</comment>
<dbReference type="GO" id="GO:0016616">
    <property type="term" value="F:oxidoreductase activity, acting on the CH-OH group of donors, NAD or NADP as acceptor"/>
    <property type="evidence" value="ECO:0007669"/>
    <property type="project" value="TreeGrafter"/>
</dbReference>
<sequence>MNGDDEVLVTGGSGFLGAHCIVQLLEADYRVRTTVRSAEREADVRALVAAGGVDPGARLSIVTANLMSSEGWADAAAGCTFVLHTAAPSPLTEPDNPNTVVAPTRDGTIRVLRAARDAGARRVVFTSSFGAVGYGTPATKGVAESGAANGTAANDAENARAEANPASSAGRLYDETDWSSTKGELGAGIWAKTLAERAAWQFMAAEGGDLELAVINPVSMFGPLLGPRLPTSVATLKNLLNGTIAALPNASLSAVDVRDVAELHLLAMTNPEASGERFLASTGSPLTYLQIAELLKSRLGDDAKKVSTRRLPDWMAWIASPFSPEIGAILPQLGPPKRVSNAKAKRMLGWAPRTNVEAILACAESLIDRGLITTRA</sequence>
<dbReference type="InterPro" id="IPR036291">
    <property type="entry name" value="NAD(P)-bd_dom_sf"/>
</dbReference>
<evidence type="ECO:0000256" key="3">
    <source>
        <dbReference type="SAM" id="MobiDB-lite"/>
    </source>
</evidence>
<evidence type="ECO:0000256" key="2">
    <source>
        <dbReference type="ARBA" id="ARBA00023445"/>
    </source>
</evidence>
<feature type="region of interest" description="Disordered" evidence="3">
    <location>
        <begin position="153"/>
        <end position="173"/>
    </location>
</feature>
<keyword evidence="1" id="KW-0560">Oxidoreductase</keyword>
<feature type="domain" description="NAD-dependent epimerase/dehydratase" evidence="4">
    <location>
        <begin position="7"/>
        <end position="137"/>
    </location>
</feature>
<dbReference type="PANTHER" id="PTHR10366">
    <property type="entry name" value="NAD DEPENDENT EPIMERASE/DEHYDRATASE"/>
    <property type="match status" value="1"/>
</dbReference>
<evidence type="ECO:0000313" key="5">
    <source>
        <dbReference type="EMBL" id="GGF19661.1"/>
    </source>
</evidence>
<dbReference type="RefSeq" id="WP_188675179.1">
    <property type="nucleotide sequence ID" value="NZ_BMGP01000002.1"/>
</dbReference>
<dbReference type="AlphaFoldDB" id="A0A917B2V0"/>
<feature type="compositionally biased region" description="Low complexity" evidence="3">
    <location>
        <begin position="153"/>
        <end position="169"/>
    </location>
</feature>
<dbReference type="SUPFAM" id="SSF51735">
    <property type="entry name" value="NAD(P)-binding Rossmann-fold domains"/>
    <property type="match status" value="1"/>
</dbReference>
<protein>
    <submittedName>
        <fullName evidence="5">Dihydroflavonol-4-reductase</fullName>
    </submittedName>
</protein>
<dbReference type="InterPro" id="IPR050425">
    <property type="entry name" value="NAD(P)_dehydrat-like"/>
</dbReference>
<reference evidence="5 6" key="1">
    <citation type="journal article" date="2014" name="Int. J. Syst. Evol. Microbiol.">
        <title>Complete genome sequence of Corynebacterium casei LMG S-19264T (=DSM 44701T), isolated from a smear-ripened cheese.</title>
        <authorList>
            <consortium name="US DOE Joint Genome Institute (JGI-PGF)"/>
            <person name="Walter F."/>
            <person name="Albersmeier A."/>
            <person name="Kalinowski J."/>
            <person name="Ruckert C."/>
        </authorList>
    </citation>
    <scope>NUCLEOTIDE SEQUENCE [LARGE SCALE GENOMIC DNA]</scope>
    <source>
        <strain evidence="5 6">CGMCC 1.12976</strain>
    </source>
</reference>
<dbReference type="PANTHER" id="PTHR10366:SF564">
    <property type="entry name" value="STEROL-4-ALPHA-CARBOXYLATE 3-DEHYDROGENASE, DECARBOXYLATING"/>
    <property type="match status" value="1"/>
</dbReference>
<evidence type="ECO:0000256" key="1">
    <source>
        <dbReference type="ARBA" id="ARBA00023002"/>
    </source>
</evidence>
<keyword evidence="6" id="KW-1185">Reference proteome</keyword>
<evidence type="ECO:0000313" key="6">
    <source>
        <dbReference type="Proteomes" id="UP000598775"/>
    </source>
</evidence>
<dbReference type="EMBL" id="BMGP01000002">
    <property type="protein sequence ID" value="GGF19661.1"/>
    <property type="molecule type" value="Genomic_DNA"/>
</dbReference>
<organism evidence="5 6">
    <name type="scientific">Subtercola lobariae</name>
    <dbReference type="NCBI Taxonomy" id="1588641"/>
    <lineage>
        <taxon>Bacteria</taxon>
        <taxon>Bacillati</taxon>
        <taxon>Actinomycetota</taxon>
        <taxon>Actinomycetes</taxon>
        <taxon>Micrococcales</taxon>
        <taxon>Microbacteriaceae</taxon>
        <taxon>Subtercola</taxon>
    </lineage>
</organism>
<comment type="caution">
    <text evidence="5">The sequence shown here is derived from an EMBL/GenBank/DDBJ whole genome shotgun (WGS) entry which is preliminary data.</text>
</comment>
<dbReference type="Gene3D" id="3.40.50.720">
    <property type="entry name" value="NAD(P)-binding Rossmann-like Domain"/>
    <property type="match status" value="1"/>
</dbReference>
<name>A0A917B2V0_9MICO</name>